<evidence type="ECO:0000259" key="8">
    <source>
        <dbReference type="PROSITE" id="PS01180"/>
    </source>
</evidence>
<dbReference type="GO" id="GO:0030855">
    <property type="term" value="P:epithelial cell differentiation"/>
    <property type="evidence" value="ECO:0007669"/>
    <property type="project" value="UniProtKB-ARBA"/>
</dbReference>
<dbReference type="Gene3D" id="2.60.120.290">
    <property type="entry name" value="Spermadhesin, CUB domain"/>
    <property type="match status" value="1"/>
</dbReference>
<dbReference type="InterPro" id="IPR000152">
    <property type="entry name" value="EGF-type_Asp/Asn_hydroxyl_site"/>
</dbReference>
<evidence type="ECO:0000313" key="10">
    <source>
        <dbReference type="Proteomes" id="UP000018468"/>
    </source>
</evidence>
<dbReference type="PROSITE" id="PS01180">
    <property type="entry name" value="CUB"/>
    <property type="match status" value="1"/>
</dbReference>
<dbReference type="InterPro" id="IPR035914">
    <property type="entry name" value="Sperma_CUB_dom_sf"/>
</dbReference>
<dbReference type="Ensembl" id="ENSLOCT00000019848.1">
    <property type="protein sequence ID" value="ENSLOCP00000019815.1"/>
    <property type="gene ID" value="ENSLOCG00000016082.1"/>
</dbReference>
<keyword evidence="7" id="KW-0472">Membrane</keyword>
<dbReference type="SMART" id="SM00179">
    <property type="entry name" value="EGF_CA"/>
    <property type="match status" value="1"/>
</dbReference>
<evidence type="ECO:0000256" key="5">
    <source>
        <dbReference type="PROSITE-ProRule" id="PRU00059"/>
    </source>
</evidence>
<accession>W5NGQ6</accession>
<protein>
    <recommendedName>
        <fullName evidence="8">CUB domain-containing protein</fullName>
    </recommendedName>
</protein>
<feature type="domain" description="CUB" evidence="8">
    <location>
        <begin position="8"/>
        <end position="119"/>
    </location>
</feature>
<feature type="region of interest" description="Disordered" evidence="6">
    <location>
        <begin position="134"/>
        <end position="156"/>
    </location>
</feature>
<comment type="caution">
    <text evidence="5">Lacks conserved residue(s) required for the propagation of feature annotation.</text>
</comment>
<evidence type="ECO:0000256" key="3">
    <source>
        <dbReference type="ARBA" id="ARBA00022737"/>
    </source>
</evidence>
<keyword evidence="3" id="KW-0677">Repeat</keyword>
<evidence type="ECO:0000256" key="6">
    <source>
        <dbReference type="SAM" id="MobiDB-lite"/>
    </source>
</evidence>
<dbReference type="PROSITE" id="PS01187">
    <property type="entry name" value="EGF_CA"/>
    <property type="match status" value="1"/>
</dbReference>
<evidence type="ECO:0000256" key="4">
    <source>
        <dbReference type="ARBA" id="ARBA00023157"/>
    </source>
</evidence>
<dbReference type="Gene3D" id="2.10.25.10">
    <property type="entry name" value="Laminin"/>
    <property type="match status" value="1"/>
</dbReference>
<dbReference type="Proteomes" id="UP000018468">
    <property type="component" value="Linkage group LG16"/>
</dbReference>
<keyword evidence="7" id="KW-1133">Transmembrane helix</keyword>
<dbReference type="CDD" id="cd00054">
    <property type="entry name" value="EGF_CA"/>
    <property type="match status" value="1"/>
</dbReference>
<evidence type="ECO:0000256" key="1">
    <source>
        <dbReference type="ARBA" id="ARBA00022536"/>
    </source>
</evidence>
<dbReference type="InterPro" id="IPR049883">
    <property type="entry name" value="NOTCH1_EGF-like"/>
</dbReference>
<dbReference type="AlphaFoldDB" id="W5NGQ6"/>
<name>W5NGQ6_LEPOC</name>
<organism evidence="9 10">
    <name type="scientific">Lepisosteus oculatus</name>
    <name type="common">Spotted gar</name>
    <dbReference type="NCBI Taxonomy" id="7918"/>
    <lineage>
        <taxon>Eukaryota</taxon>
        <taxon>Metazoa</taxon>
        <taxon>Chordata</taxon>
        <taxon>Craniata</taxon>
        <taxon>Vertebrata</taxon>
        <taxon>Euteleostomi</taxon>
        <taxon>Actinopterygii</taxon>
        <taxon>Neopterygii</taxon>
        <taxon>Holostei</taxon>
        <taxon>Semionotiformes</taxon>
        <taxon>Lepisosteidae</taxon>
        <taxon>Lepisosteus</taxon>
    </lineage>
</organism>
<keyword evidence="2" id="KW-0732">Signal</keyword>
<feature type="region of interest" description="Disordered" evidence="6">
    <location>
        <begin position="206"/>
        <end position="240"/>
    </location>
</feature>
<dbReference type="InterPro" id="IPR001881">
    <property type="entry name" value="EGF-like_Ca-bd_dom"/>
</dbReference>
<evidence type="ECO:0000256" key="2">
    <source>
        <dbReference type="ARBA" id="ARBA00022729"/>
    </source>
</evidence>
<reference evidence="9" key="3">
    <citation type="submission" date="2025-09" db="UniProtKB">
        <authorList>
            <consortium name="Ensembl"/>
        </authorList>
    </citation>
    <scope>IDENTIFICATION</scope>
</reference>
<evidence type="ECO:0000256" key="7">
    <source>
        <dbReference type="SAM" id="Phobius"/>
    </source>
</evidence>
<dbReference type="InParanoid" id="W5NGQ6"/>
<evidence type="ECO:0000313" key="9">
    <source>
        <dbReference type="Ensembl" id="ENSLOCP00000019815.1"/>
    </source>
</evidence>
<keyword evidence="7" id="KW-0812">Transmembrane</keyword>
<dbReference type="GeneTree" id="ENSGT01110000267375"/>
<keyword evidence="10" id="KW-1185">Reference proteome</keyword>
<dbReference type="InterPro" id="IPR000859">
    <property type="entry name" value="CUB_dom"/>
</dbReference>
<keyword evidence="4" id="KW-1015">Disulfide bond</keyword>
<feature type="transmembrane region" description="Helical" evidence="7">
    <location>
        <begin position="493"/>
        <end position="515"/>
    </location>
</feature>
<proteinExistence type="predicted"/>
<dbReference type="SUPFAM" id="SSF49854">
    <property type="entry name" value="Spermadhesin, CUB domain"/>
    <property type="match status" value="1"/>
</dbReference>
<dbReference type="PROSITE" id="PS00010">
    <property type="entry name" value="ASX_HYDROXYL"/>
    <property type="match status" value="1"/>
</dbReference>
<dbReference type="EMBL" id="AHAT01001648">
    <property type="status" value="NOT_ANNOTATED_CDS"/>
    <property type="molecule type" value="Genomic_DNA"/>
</dbReference>
<keyword evidence="1" id="KW-0245">EGF-like domain</keyword>
<feature type="compositionally biased region" description="Polar residues" evidence="6">
    <location>
        <begin position="213"/>
        <end position="231"/>
    </location>
</feature>
<reference evidence="9" key="2">
    <citation type="submission" date="2025-08" db="UniProtKB">
        <authorList>
            <consortium name="Ensembl"/>
        </authorList>
    </citation>
    <scope>IDENTIFICATION</scope>
</reference>
<reference evidence="10" key="1">
    <citation type="submission" date="2011-12" db="EMBL/GenBank/DDBJ databases">
        <title>The Draft Genome of Lepisosteus oculatus.</title>
        <authorList>
            <consortium name="The Broad Institute Genome Assembly &amp; Analysis Group"/>
            <consortium name="Computational R&amp;D Group"/>
            <consortium name="and Sequencing Platform"/>
            <person name="Di Palma F."/>
            <person name="Alfoldi J."/>
            <person name="Johnson J."/>
            <person name="Berlin A."/>
            <person name="Gnerre S."/>
            <person name="Jaffe D."/>
            <person name="MacCallum I."/>
            <person name="Young S."/>
            <person name="Walker B.J."/>
            <person name="Lander E.S."/>
            <person name="Lindblad-Toh K."/>
        </authorList>
    </citation>
    <scope>NUCLEOTIDE SEQUENCE [LARGE SCALE GENOMIC DNA]</scope>
</reference>
<dbReference type="HOGENOM" id="CLU_439798_0_0_1"/>
<dbReference type="Bgee" id="ENSLOCG00000016082">
    <property type="expression patterns" value="Expressed in ovary and 8 other cell types or tissues"/>
</dbReference>
<dbReference type="SUPFAM" id="SSF57196">
    <property type="entry name" value="EGF/Laminin"/>
    <property type="match status" value="1"/>
</dbReference>
<sequence length="531" mass="60234">AFFALRSCHSIFREDRGEFFSPDHLCSNPPLWCNWTIWLDAGKRVVLHLLDLTPAYSCEFKTDEIHLEESPARGRHRVLDTCWQEARHISQANILHVVLLIRGNRRWPYRGFYGQYHVLEEALTAEDAVLPSVPASPRESPVEEQFVSATDGEEPRILSATQTTPVETLSLTDMLDSTSDWAWNSLKNKSFAESLQKSQLTQLKWASSEETESIPSSNPWYTTPVSLNDASPDSKDQERLNVPEFTPPLEFDHETSLYGQTFDRKSQTEEMSKEFWEEISGHTPTKVYNRATSPQAENTSVSRHHRNVTRISHFPGEYLYEVSVEVQLSRRGSGNQEQLVKTLLSSLQRMIKEEFRPFRPHLKSVSSKRVKSLNAGFLFILWLQFGFGEENISMLLKSFLERLVDRPVAGLGPGSARVISVSAEDVNECRTELVLCDIHADCFNVFGTYACRCQRGFEDFSRIGSGGTLCIDPATSYVTDAHSNFSPTLLKTIYGMGLLFTVLLLLLLGIVAVLYRRHHKGAFVVQCQRSS</sequence>
<dbReference type="FunFam" id="2.10.25.10:FF:000038">
    <property type="entry name" value="Fibrillin 2"/>
    <property type="match status" value="1"/>
</dbReference>
<dbReference type="eggNOG" id="ENOG502QSGP">
    <property type="taxonomic scope" value="Eukaryota"/>
</dbReference>
<dbReference type="OMA" id="HAEEDAH"/>
<dbReference type="Pfam" id="PF07645">
    <property type="entry name" value="EGF_CA"/>
    <property type="match status" value="1"/>
</dbReference>
<dbReference type="GO" id="GO:0005509">
    <property type="term" value="F:calcium ion binding"/>
    <property type="evidence" value="ECO:0007669"/>
    <property type="project" value="InterPro"/>
</dbReference>
<dbReference type="InterPro" id="IPR018097">
    <property type="entry name" value="EGF_Ca-bd_CS"/>
</dbReference>
<dbReference type="STRING" id="7918.ENSLOCP00000019815"/>